<dbReference type="AlphaFoldDB" id="A0A9D4WGZ7"/>
<dbReference type="CDD" id="cd11378">
    <property type="entry name" value="DUF296"/>
    <property type="match status" value="1"/>
</dbReference>
<organism evidence="7 8">
    <name type="scientific">Pisum sativum</name>
    <name type="common">Garden pea</name>
    <name type="synonym">Lathyrus oleraceus</name>
    <dbReference type="NCBI Taxonomy" id="3888"/>
    <lineage>
        <taxon>Eukaryota</taxon>
        <taxon>Viridiplantae</taxon>
        <taxon>Streptophyta</taxon>
        <taxon>Embryophyta</taxon>
        <taxon>Tracheophyta</taxon>
        <taxon>Spermatophyta</taxon>
        <taxon>Magnoliopsida</taxon>
        <taxon>eudicotyledons</taxon>
        <taxon>Gunneridae</taxon>
        <taxon>Pentapetalae</taxon>
        <taxon>rosids</taxon>
        <taxon>fabids</taxon>
        <taxon>Fabales</taxon>
        <taxon>Fabaceae</taxon>
        <taxon>Papilionoideae</taxon>
        <taxon>50 kb inversion clade</taxon>
        <taxon>NPAAA clade</taxon>
        <taxon>Hologalegina</taxon>
        <taxon>IRL clade</taxon>
        <taxon>Fabeae</taxon>
        <taxon>Lathyrus</taxon>
    </lineage>
</organism>
<dbReference type="Pfam" id="PF03479">
    <property type="entry name" value="PCC"/>
    <property type="match status" value="1"/>
</dbReference>
<dbReference type="GO" id="GO:0005634">
    <property type="term" value="C:nucleus"/>
    <property type="evidence" value="ECO:0007669"/>
    <property type="project" value="UniProtKB-SubCell"/>
</dbReference>
<keyword evidence="3 5" id="KW-0804">Transcription</keyword>
<evidence type="ECO:0000256" key="4">
    <source>
        <dbReference type="ARBA" id="ARBA00023242"/>
    </source>
</evidence>
<feature type="non-terminal residue" evidence="7">
    <location>
        <position position="100"/>
    </location>
</feature>
<proteinExistence type="predicted"/>
<dbReference type="SUPFAM" id="SSF117856">
    <property type="entry name" value="AF0104/ALDC/Ptd012-like"/>
    <property type="match status" value="1"/>
</dbReference>
<evidence type="ECO:0000256" key="5">
    <source>
        <dbReference type="RuleBase" id="RU367031"/>
    </source>
</evidence>
<evidence type="ECO:0000256" key="3">
    <source>
        <dbReference type="ARBA" id="ARBA00023163"/>
    </source>
</evidence>
<dbReference type="PANTHER" id="PTHR31500">
    <property type="entry name" value="AT-HOOK MOTIF NUCLEAR-LOCALIZED PROTEIN 9"/>
    <property type="match status" value="1"/>
</dbReference>
<name>A0A9D4WGZ7_PEA</name>
<comment type="domain">
    <text evidence="5">The PPC domain mediates interactions between AHL proteins.</text>
</comment>
<evidence type="ECO:0000256" key="1">
    <source>
        <dbReference type="ARBA" id="ARBA00023015"/>
    </source>
</evidence>
<reference evidence="7 8" key="1">
    <citation type="journal article" date="2022" name="Nat. Genet.">
        <title>Improved pea reference genome and pan-genome highlight genomic features and evolutionary characteristics.</title>
        <authorList>
            <person name="Yang T."/>
            <person name="Liu R."/>
            <person name="Luo Y."/>
            <person name="Hu S."/>
            <person name="Wang D."/>
            <person name="Wang C."/>
            <person name="Pandey M.K."/>
            <person name="Ge S."/>
            <person name="Xu Q."/>
            <person name="Li N."/>
            <person name="Li G."/>
            <person name="Huang Y."/>
            <person name="Saxena R.K."/>
            <person name="Ji Y."/>
            <person name="Li M."/>
            <person name="Yan X."/>
            <person name="He Y."/>
            <person name="Liu Y."/>
            <person name="Wang X."/>
            <person name="Xiang C."/>
            <person name="Varshney R.K."/>
            <person name="Ding H."/>
            <person name="Gao S."/>
            <person name="Zong X."/>
        </authorList>
    </citation>
    <scope>NUCLEOTIDE SEQUENCE [LARGE SCALE GENOMIC DNA]</scope>
    <source>
        <strain evidence="7 8">cv. Zhongwan 6</strain>
    </source>
</reference>
<keyword evidence="2 5" id="KW-0238">DNA-binding</keyword>
<keyword evidence="8" id="KW-1185">Reference proteome</keyword>
<dbReference type="PANTHER" id="PTHR31500:SF56">
    <property type="entry name" value="AT-HOOK MOTIF NUCLEAR-LOCALIZED PROTEIN"/>
    <property type="match status" value="1"/>
</dbReference>
<protein>
    <recommendedName>
        <fullName evidence="5">AT-hook motif nuclear-localized protein</fullName>
    </recommendedName>
</protein>
<keyword evidence="1 5" id="KW-0805">Transcription regulation</keyword>
<comment type="subcellular location">
    <subcellularLocation>
        <location evidence="5">Nucleus</location>
    </subcellularLocation>
</comment>
<dbReference type="Gramene" id="Psat05G0026600-T1">
    <property type="protein sequence ID" value="KAI5402599.1"/>
    <property type="gene ID" value="KIW84_050266"/>
</dbReference>
<dbReference type="EMBL" id="JAMSHJ010000005">
    <property type="protein sequence ID" value="KAI5402599.1"/>
    <property type="molecule type" value="Genomic_DNA"/>
</dbReference>
<comment type="caution">
    <text evidence="7">The sequence shown here is derived from an EMBL/GenBank/DDBJ whole genome shotgun (WGS) entry which is preliminary data.</text>
</comment>
<dbReference type="Gene3D" id="3.30.1330.80">
    <property type="entry name" value="Hypothetical protein, similar to alpha- acetolactate decarboxylase, domain 2"/>
    <property type="match status" value="1"/>
</dbReference>
<evidence type="ECO:0000259" key="6">
    <source>
        <dbReference type="PROSITE" id="PS51742"/>
    </source>
</evidence>
<dbReference type="Proteomes" id="UP001058974">
    <property type="component" value="Chromosome 5"/>
</dbReference>
<dbReference type="InterPro" id="IPR005175">
    <property type="entry name" value="PPC_dom"/>
</dbReference>
<dbReference type="PROSITE" id="PS51742">
    <property type="entry name" value="PPC"/>
    <property type="match status" value="1"/>
</dbReference>
<gene>
    <name evidence="7" type="ORF">KIW84_050266</name>
</gene>
<dbReference type="InterPro" id="IPR039605">
    <property type="entry name" value="AHL"/>
</dbReference>
<feature type="domain" description="PPC" evidence="6">
    <location>
        <begin position="1"/>
        <end position="100"/>
    </location>
</feature>
<evidence type="ECO:0000313" key="8">
    <source>
        <dbReference type="Proteomes" id="UP001058974"/>
    </source>
</evidence>
<sequence>VLEKIMAFSHHFSKNVIITSANGVISKVRISRFLSPNESMTYEGRFEILSLNGSMFVTENEYQNNLSAGLKVVLKSLSNGHVFGGRVVDVLITASPIQKC</sequence>
<evidence type="ECO:0000256" key="2">
    <source>
        <dbReference type="ARBA" id="ARBA00023125"/>
    </source>
</evidence>
<evidence type="ECO:0000313" key="7">
    <source>
        <dbReference type="EMBL" id="KAI5402599.1"/>
    </source>
</evidence>
<dbReference type="GO" id="GO:0003680">
    <property type="term" value="F:minor groove of adenine-thymine-rich DNA binding"/>
    <property type="evidence" value="ECO:0007669"/>
    <property type="project" value="UniProtKB-UniRule"/>
</dbReference>
<comment type="function">
    <text evidence="5">Transcription factor that specifically binds AT-rich DNA sequences related to the nuclear matrix attachment regions (MARs).</text>
</comment>
<keyword evidence="4 5" id="KW-0539">Nucleus</keyword>
<accession>A0A9D4WGZ7</accession>